<dbReference type="SUPFAM" id="SSF63433">
    <property type="entry name" value="Fumarylacetoacetate hydrolase, FAH, N-terminal domain"/>
    <property type="match status" value="1"/>
</dbReference>
<evidence type="ECO:0000313" key="16">
    <source>
        <dbReference type="EMBL" id="KAF5555753.1"/>
    </source>
</evidence>
<proteinExistence type="inferred from homology"/>
<comment type="cofactor">
    <cofactor evidence="13">
        <name>Mg(2+)</name>
        <dbReference type="ChEBI" id="CHEBI:18420"/>
    </cofactor>
    <cofactor evidence="13">
        <name>Ca(2+)</name>
        <dbReference type="ChEBI" id="CHEBI:29108"/>
    </cofactor>
</comment>
<dbReference type="GO" id="GO:0006572">
    <property type="term" value="P:L-tyrosine catabolic process"/>
    <property type="evidence" value="ECO:0007669"/>
    <property type="project" value="UniProtKB-UniRule"/>
</dbReference>
<dbReference type="Gene3D" id="3.90.850.10">
    <property type="entry name" value="Fumarylacetoacetase-like, C-terminal domain"/>
    <property type="match status" value="1"/>
</dbReference>
<evidence type="ECO:0000256" key="11">
    <source>
        <dbReference type="PIRSR" id="PIRSR605959-2"/>
    </source>
</evidence>
<dbReference type="UniPathway" id="UPA00139">
    <property type="reaction ID" value="UER00341"/>
</dbReference>
<accession>A0A8H5JKA6</accession>
<dbReference type="InterPro" id="IPR036462">
    <property type="entry name" value="Fumarylacetoacetase_N_sf"/>
</dbReference>
<dbReference type="GO" id="GO:0006559">
    <property type="term" value="P:L-phenylalanine catabolic process"/>
    <property type="evidence" value="ECO:0007669"/>
    <property type="project" value="UniProtKB-UniRule"/>
</dbReference>
<dbReference type="InterPro" id="IPR015377">
    <property type="entry name" value="Fumarylacetoacetase_N"/>
</dbReference>
<evidence type="ECO:0000256" key="2">
    <source>
        <dbReference type="ARBA" id="ARBA00010211"/>
    </source>
</evidence>
<feature type="binding site" evidence="12">
    <location>
        <position position="238"/>
    </location>
    <ligand>
        <name>Mg(2+)</name>
        <dbReference type="ChEBI" id="CHEBI:18420"/>
    </ligand>
</feature>
<feature type="binding site" evidence="12">
    <location>
        <position position="238"/>
    </location>
    <ligand>
        <name>Ca(2+)</name>
        <dbReference type="ChEBI" id="CHEBI:29108"/>
    </ligand>
</feature>
<dbReference type="InterPro" id="IPR011234">
    <property type="entry name" value="Fumarylacetoacetase-like_C"/>
</dbReference>
<feature type="binding site" evidence="12">
    <location>
        <position position="204"/>
    </location>
    <ligand>
        <name>Ca(2+)</name>
        <dbReference type="ChEBI" id="CHEBI:29108"/>
    </ligand>
</feature>
<comment type="caution">
    <text evidence="16">The sequence shown here is derived from an EMBL/GenBank/DDBJ whole genome shotgun (WGS) entry which is preliminary data.</text>
</comment>
<dbReference type="EMBL" id="JAAOAM010000032">
    <property type="protein sequence ID" value="KAF5555753.1"/>
    <property type="molecule type" value="Genomic_DNA"/>
</dbReference>
<feature type="domain" description="Fumarylacetoacetase-like C-terminal" evidence="14">
    <location>
        <begin position="133"/>
        <end position="413"/>
    </location>
</feature>
<dbReference type="GO" id="GO:0046872">
    <property type="term" value="F:metal ion binding"/>
    <property type="evidence" value="ECO:0007669"/>
    <property type="project" value="UniProtKB-UniRule"/>
</dbReference>
<sequence length="436" mass="47948">MSSWLPVPQDSHFPIANLPFGIISTTSNPDPRPAVAIGDYAIDLQVFASAGGFESVPEIQLHLPAFFATSLNKFAALGRPFHRLVRKHLQRILRSDTDLPSLLRDDKARRDLVVIPRSEAINHLPLEIGDYTDFYAGKNHAYNVGVLFRGEKNALQPNYTHIPIAYHGRASSVVLSGTSIRRPWGQVLKDGAPAFQPCEKLDFELEMGMFVCRENHLGEPITISMAEDYIFGYVLLNDWSARDIQAWEYVPLGPFTSKNLGTSISPWVVLADTLEQARQPGLPMTNPIFPYLEDDEGATIPIVELEVEIHTAGGHRALLARTSTKELLWSWRQMIAHHTITGCPLRVGDLFGSGTISGASVQTEGSLLERTKNGTQPLVLAGGETMGFLRDGDTIIIKGRANVEGSIIGFGEVSGTIKPSLDSPPVEWMLLNHLKA</sequence>
<dbReference type="PANTHER" id="PTHR43069:SF2">
    <property type="entry name" value="FUMARYLACETOACETASE"/>
    <property type="match status" value="1"/>
</dbReference>
<feature type="binding site" evidence="12">
    <location>
        <position position="262"/>
    </location>
    <ligand>
        <name>Mg(2+)</name>
        <dbReference type="ChEBI" id="CHEBI:18420"/>
    </ligand>
</feature>
<dbReference type="GO" id="GO:1902000">
    <property type="term" value="P:homogentisate catabolic process"/>
    <property type="evidence" value="ECO:0007669"/>
    <property type="project" value="TreeGrafter"/>
</dbReference>
<feature type="binding site" evidence="11">
    <location>
        <position position="245"/>
    </location>
    <ligand>
        <name>substrate</name>
    </ligand>
</feature>
<feature type="binding site" evidence="12">
    <location>
        <position position="133"/>
    </location>
    <ligand>
        <name>Ca(2+)</name>
        <dbReference type="ChEBI" id="CHEBI:29108"/>
    </ligand>
</feature>
<feature type="binding site" evidence="12">
    <location>
        <position position="258"/>
    </location>
    <ligand>
        <name>Mg(2+)</name>
        <dbReference type="ChEBI" id="CHEBI:18420"/>
    </ligand>
</feature>
<evidence type="ECO:0000256" key="3">
    <source>
        <dbReference type="ARBA" id="ARBA00012094"/>
    </source>
</evidence>
<feature type="binding site" evidence="12">
    <location>
        <position position="206"/>
    </location>
    <ligand>
        <name>Ca(2+)</name>
        <dbReference type="ChEBI" id="CHEBI:29108"/>
    </ligand>
</feature>
<keyword evidence="9 13" id="KW-0585">Phenylalanine catabolism</keyword>
<dbReference type="Gene3D" id="2.30.30.230">
    <property type="entry name" value="Fumarylacetoacetase, N-terminal domain"/>
    <property type="match status" value="1"/>
</dbReference>
<evidence type="ECO:0000256" key="6">
    <source>
        <dbReference type="ARBA" id="ARBA00022837"/>
    </source>
</evidence>
<dbReference type="SUPFAM" id="SSF56529">
    <property type="entry name" value="FAH"/>
    <property type="match status" value="1"/>
</dbReference>
<dbReference type="Proteomes" id="UP000522262">
    <property type="component" value="Unassembled WGS sequence"/>
</dbReference>
<name>A0A8H5JKA6_9HYPO</name>
<dbReference type="GO" id="GO:0004334">
    <property type="term" value="F:fumarylacetoacetase activity"/>
    <property type="evidence" value="ECO:0007669"/>
    <property type="project" value="UniProtKB-UniRule"/>
</dbReference>
<dbReference type="AlphaFoldDB" id="A0A8H5JKA6"/>
<feature type="binding site" evidence="11">
    <location>
        <position position="249"/>
    </location>
    <ligand>
        <name>substrate</name>
    </ligand>
</feature>
<feature type="domain" description="Fumarylacetoacetase N-terminal" evidence="15">
    <location>
        <begin position="16"/>
        <end position="125"/>
    </location>
</feature>
<keyword evidence="17" id="KW-1185">Reference proteome</keyword>
<keyword evidence="6 12" id="KW-0106">Calcium</keyword>
<dbReference type="InterPro" id="IPR036663">
    <property type="entry name" value="Fumarylacetoacetase_C_sf"/>
</dbReference>
<gene>
    <name evidence="16" type="ORF">FMEXI_1440</name>
</gene>
<evidence type="ECO:0000256" key="7">
    <source>
        <dbReference type="ARBA" id="ARBA00022842"/>
    </source>
</evidence>
<comment type="similarity">
    <text evidence="2 13">Belongs to the FAH family.</text>
</comment>
<feature type="binding site" evidence="11">
    <location>
        <position position="355"/>
    </location>
    <ligand>
        <name>substrate</name>
    </ligand>
</feature>
<evidence type="ECO:0000256" key="1">
    <source>
        <dbReference type="ARBA" id="ARBA00004782"/>
    </source>
</evidence>
<dbReference type="PANTHER" id="PTHR43069">
    <property type="entry name" value="FUMARYLACETOACETASE"/>
    <property type="match status" value="1"/>
</dbReference>
<evidence type="ECO:0000256" key="13">
    <source>
        <dbReference type="RuleBase" id="RU366008"/>
    </source>
</evidence>
<keyword evidence="8 13" id="KW-0828">Tyrosine catabolism</keyword>
<dbReference type="NCBIfam" id="TIGR01266">
    <property type="entry name" value="fum_ac_acetase"/>
    <property type="match status" value="1"/>
</dbReference>
<dbReference type="Pfam" id="PF09298">
    <property type="entry name" value="FAA_hydrolase_N"/>
    <property type="match status" value="1"/>
</dbReference>
<comment type="pathway">
    <text evidence="1 13">Amino-acid degradation; L-phenylalanine degradation; acetoacetate and fumarate from L-phenylalanine: step 6/6.</text>
</comment>
<comment type="catalytic activity">
    <reaction evidence="13">
        <text>4-fumarylacetoacetate + H2O = acetoacetate + fumarate + H(+)</text>
        <dbReference type="Rhea" id="RHEA:10244"/>
        <dbReference type="ChEBI" id="CHEBI:13705"/>
        <dbReference type="ChEBI" id="CHEBI:15377"/>
        <dbReference type="ChEBI" id="CHEBI:15378"/>
        <dbReference type="ChEBI" id="CHEBI:18034"/>
        <dbReference type="ChEBI" id="CHEBI:29806"/>
        <dbReference type="EC" id="3.7.1.2"/>
    </reaction>
</comment>
<evidence type="ECO:0000259" key="14">
    <source>
        <dbReference type="Pfam" id="PF01557"/>
    </source>
</evidence>
<evidence type="ECO:0000256" key="5">
    <source>
        <dbReference type="ARBA" id="ARBA00022801"/>
    </source>
</evidence>
<feature type="binding site" evidence="11">
    <location>
        <position position="149"/>
    </location>
    <ligand>
        <name>substrate</name>
    </ligand>
</feature>
<evidence type="ECO:0000256" key="9">
    <source>
        <dbReference type="ARBA" id="ARBA00023232"/>
    </source>
</evidence>
<evidence type="ECO:0000256" key="4">
    <source>
        <dbReference type="ARBA" id="ARBA00022723"/>
    </source>
</evidence>
<evidence type="ECO:0000313" key="17">
    <source>
        <dbReference type="Proteomes" id="UP000522262"/>
    </source>
</evidence>
<protein>
    <recommendedName>
        <fullName evidence="3 13">Fumarylacetoacetase</fullName>
        <ecNumber evidence="3 13">3.7.1.2</ecNumber>
    </recommendedName>
    <alternativeName>
        <fullName evidence="13">Fumarylacetoacetate hydrolase</fullName>
    </alternativeName>
</protein>
<reference evidence="16 17" key="1">
    <citation type="submission" date="2020-05" db="EMBL/GenBank/DDBJ databases">
        <title>Identification and distribution of gene clusters putatively required for synthesis of sphingolipid metabolism inhibitors in phylogenetically diverse species of the filamentous fungus Fusarium.</title>
        <authorList>
            <person name="Kim H.-S."/>
            <person name="Busman M."/>
            <person name="Brown D.W."/>
            <person name="Divon H."/>
            <person name="Uhlig S."/>
            <person name="Proctor R.H."/>
        </authorList>
    </citation>
    <scope>NUCLEOTIDE SEQUENCE [LARGE SCALE GENOMIC DNA]</scope>
    <source>
        <strain evidence="16 17">NRRL 53147</strain>
    </source>
</reference>
<evidence type="ECO:0000256" key="12">
    <source>
        <dbReference type="PIRSR" id="PIRSR605959-3"/>
    </source>
</evidence>
<dbReference type="InterPro" id="IPR005959">
    <property type="entry name" value="Fumarylacetoacetase"/>
</dbReference>
<dbReference type="EC" id="3.7.1.2" evidence="3 13"/>
<keyword evidence="4 12" id="KW-0479">Metal-binding</keyword>
<feature type="active site" description="Proton acceptor" evidence="10">
    <location>
        <position position="140"/>
    </location>
</feature>
<evidence type="ECO:0000256" key="8">
    <source>
        <dbReference type="ARBA" id="ARBA00022878"/>
    </source>
</evidence>
<evidence type="ECO:0000256" key="10">
    <source>
        <dbReference type="PIRSR" id="PIRSR605959-1"/>
    </source>
</evidence>
<keyword evidence="7 12" id="KW-0460">Magnesium</keyword>
<evidence type="ECO:0000259" key="15">
    <source>
        <dbReference type="Pfam" id="PF09298"/>
    </source>
</evidence>
<organism evidence="16 17">
    <name type="scientific">Fusarium mexicanum</name>
    <dbReference type="NCBI Taxonomy" id="751941"/>
    <lineage>
        <taxon>Eukaryota</taxon>
        <taxon>Fungi</taxon>
        <taxon>Dikarya</taxon>
        <taxon>Ascomycota</taxon>
        <taxon>Pezizomycotina</taxon>
        <taxon>Sordariomycetes</taxon>
        <taxon>Hypocreomycetidae</taxon>
        <taxon>Hypocreales</taxon>
        <taxon>Nectriaceae</taxon>
        <taxon>Fusarium</taxon>
        <taxon>Fusarium fujikuroi species complex</taxon>
    </lineage>
</organism>
<keyword evidence="5 13" id="KW-0378">Hydrolase</keyword>
<dbReference type="Pfam" id="PF01557">
    <property type="entry name" value="FAA_hydrolase"/>
    <property type="match status" value="1"/>
</dbReference>
<feature type="binding site" evidence="11">
    <location>
        <position position="135"/>
    </location>
    <ligand>
        <name>substrate</name>
    </ligand>
</feature>